<feature type="transmembrane region" description="Helical" evidence="1">
    <location>
        <begin position="51"/>
        <end position="70"/>
    </location>
</feature>
<keyword evidence="3" id="KW-1185">Reference proteome</keyword>
<organism evidence="2 3">
    <name type="scientific">Reticulomyxa filosa</name>
    <dbReference type="NCBI Taxonomy" id="46433"/>
    <lineage>
        <taxon>Eukaryota</taxon>
        <taxon>Sar</taxon>
        <taxon>Rhizaria</taxon>
        <taxon>Retaria</taxon>
        <taxon>Foraminifera</taxon>
        <taxon>Monothalamids</taxon>
        <taxon>Reticulomyxidae</taxon>
        <taxon>Reticulomyxa</taxon>
    </lineage>
</organism>
<feature type="transmembrane region" description="Helical" evidence="1">
    <location>
        <begin position="200"/>
        <end position="217"/>
    </location>
</feature>
<keyword evidence="1" id="KW-0472">Membrane</keyword>
<sequence>MLLVFIPIGTLPGTVGCLIPLVSICYLVAINTCLACESGDTGMVVKMPVRWLNGLGCVFIALALFVLIYMENSSYLRHSNDYSSQFLANVILMLVGGLPLSCSDVLKRSLLSKHRVDSLSFNLILSLLTMPLLWLCAPIAFKIQYTNQPHTFDMHCHSYSDIASNFANGWKCILLNKDSYTDAPVKDACPSVMAGVGHPILLLILFLFAMTCNRFFVHKFVEESMDTGTTQHLISSAHILAFLLFYLSPIQQLVDLSESEFSISIPSFTWKSVICVFAMVIGLYLCFRNINERIQHRNQISDDKWIGGEDE</sequence>
<evidence type="ECO:0000313" key="3">
    <source>
        <dbReference type="Proteomes" id="UP000023152"/>
    </source>
</evidence>
<reference evidence="2 3" key="1">
    <citation type="journal article" date="2013" name="Curr. Biol.">
        <title>The Genome of the Foraminiferan Reticulomyxa filosa.</title>
        <authorList>
            <person name="Glockner G."/>
            <person name="Hulsmann N."/>
            <person name="Schleicher M."/>
            <person name="Noegel A.A."/>
            <person name="Eichinger L."/>
            <person name="Gallinger C."/>
            <person name="Pawlowski J."/>
            <person name="Sierra R."/>
            <person name="Euteneuer U."/>
            <person name="Pillet L."/>
            <person name="Moustafa A."/>
            <person name="Platzer M."/>
            <person name="Groth M."/>
            <person name="Szafranski K."/>
            <person name="Schliwa M."/>
        </authorList>
    </citation>
    <scope>NUCLEOTIDE SEQUENCE [LARGE SCALE GENOMIC DNA]</scope>
</reference>
<proteinExistence type="predicted"/>
<comment type="caution">
    <text evidence="2">The sequence shown here is derived from an EMBL/GenBank/DDBJ whole genome shotgun (WGS) entry which is preliminary data.</text>
</comment>
<name>X6MRF1_RETFI</name>
<feature type="transmembrane region" description="Helical" evidence="1">
    <location>
        <begin position="268"/>
        <end position="287"/>
    </location>
</feature>
<dbReference type="Proteomes" id="UP000023152">
    <property type="component" value="Unassembled WGS sequence"/>
</dbReference>
<keyword evidence="1" id="KW-1133">Transmembrane helix</keyword>
<feature type="transmembrane region" description="Helical" evidence="1">
    <location>
        <begin position="121"/>
        <end position="141"/>
    </location>
</feature>
<feature type="transmembrane region" description="Helical" evidence="1">
    <location>
        <begin position="6"/>
        <end position="30"/>
    </location>
</feature>
<evidence type="ECO:0000313" key="2">
    <source>
        <dbReference type="EMBL" id="ETO16022.1"/>
    </source>
</evidence>
<protein>
    <submittedName>
        <fullName evidence="2">Uncharacterized protein</fullName>
    </submittedName>
</protein>
<feature type="transmembrane region" description="Helical" evidence="1">
    <location>
        <begin position="229"/>
        <end position="248"/>
    </location>
</feature>
<feature type="transmembrane region" description="Helical" evidence="1">
    <location>
        <begin position="82"/>
        <end position="100"/>
    </location>
</feature>
<dbReference type="AlphaFoldDB" id="X6MRF1"/>
<dbReference type="EMBL" id="ASPP01018630">
    <property type="protein sequence ID" value="ETO16022.1"/>
    <property type="molecule type" value="Genomic_DNA"/>
</dbReference>
<keyword evidence="1" id="KW-0812">Transmembrane</keyword>
<evidence type="ECO:0000256" key="1">
    <source>
        <dbReference type="SAM" id="Phobius"/>
    </source>
</evidence>
<accession>X6MRF1</accession>
<gene>
    <name evidence="2" type="ORF">RFI_21337</name>
</gene>